<dbReference type="InterPro" id="IPR038522">
    <property type="entry name" value="T4/T6SS_DotU_sf"/>
</dbReference>
<dbReference type="RefSeq" id="WP_345534838.1">
    <property type="nucleotide sequence ID" value="NZ_BAABLD010000017.1"/>
</dbReference>
<accession>A0ABP9R8D5</accession>
<feature type="compositionally biased region" description="Polar residues" evidence="1">
    <location>
        <begin position="1"/>
        <end position="13"/>
    </location>
</feature>
<gene>
    <name evidence="4" type="primary">icmH</name>
    <name evidence="4" type="ORF">GCM10025770_39360</name>
</gene>
<dbReference type="InterPro" id="IPR017732">
    <property type="entry name" value="T4/T6SS_DotU"/>
</dbReference>
<evidence type="ECO:0000259" key="3">
    <source>
        <dbReference type="Pfam" id="PF09850"/>
    </source>
</evidence>
<evidence type="ECO:0000256" key="1">
    <source>
        <dbReference type="SAM" id="MobiDB-lite"/>
    </source>
</evidence>
<feature type="domain" description="Type IV / VI secretion system DotU" evidence="3">
    <location>
        <begin position="29"/>
        <end position="228"/>
    </location>
</feature>
<dbReference type="NCBIfam" id="NF038228">
    <property type="entry name" value="IcmH_DotU_IVB"/>
    <property type="match status" value="1"/>
</dbReference>
<dbReference type="Proteomes" id="UP001500547">
    <property type="component" value="Unassembled WGS sequence"/>
</dbReference>
<dbReference type="EMBL" id="BAABLD010000017">
    <property type="protein sequence ID" value="GAA5172720.1"/>
    <property type="molecule type" value="Genomic_DNA"/>
</dbReference>
<protein>
    <submittedName>
        <fullName evidence="4">Type IVB secretion system protein IcmH/DotU</fullName>
    </submittedName>
</protein>
<keyword evidence="5" id="KW-1185">Reference proteome</keyword>
<evidence type="ECO:0000313" key="5">
    <source>
        <dbReference type="Proteomes" id="UP001500547"/>
    </source>
</evidence>
<evidence type="ECO:0000313" key="4">
    <source>
        <dbReference type="EMBL" id="GAA5172720.1"/>
    </source>
</evidence>
<dbReference type="Gene3D" id="1.25.40.590">
    <property type="entry name" value="Type IV / VI secretion system, DotU"/>
    <property type="match status" value="1"/>
</dbReference>
<dbReference type="NCBIfam" id="TIGR03349">
    <property type="entry name" value="IV_VI_DotU"/>
    <property type="match status" value="1"/>
</dbReference>
<dbReference type="PANTHER" id="PTHR38033:SF1">
    <property type="entry name" value="DOTU FAMILY TYPE IV_VI SECRETION SYSTEM PROTEIN"/>
    <property type="match status" value="1"/>
</dbReference>
<reference evidence="5" key="1">
    <citation type="journal article" date="2019" name="Int. J. Syst. Evol. Microbiol.">
        <title>The Global Catalogue of Microorganisms (GCM) 10K type strain sequencing project: providing services to taxonomists for standard genome sequencing and annotation.</title>
        <authorList>
            <consortium name="The Broad Institute Genomics Platform"/>
            <consortium name="The Broad Institute Genome Sequencing Center for Infectious Disease"/>
            <person name="Wu L."/>
            <person name="Ma J."/>
        </authorList>
    </citation>
    <scope>NUCLEOTIDE SEQUENCE [LARGE SCALE GENOMIC DNA]</scope>
    <source>
        <strain evidence="5">JCM 18715</strain>
    </source>
</reference>
<evidence type="ECO:0000256" key="2">
    <source>
        <dbReference type="SAM" id="Phobius"/>
    </source>
</evidence>
<feature type="transmembrane region" description="Helical" evidence="2">
    <location>
        <begin position="205"/>
        <end position="229"/>
    </location>
</feature>
<comment type="caution">
    <text evidence="4">The sequence shown here is derived from an EMBL/GenBank/DDBJ whole genome shotgun (WGS) entry which is preliminary data.</text>
</comment>
<sequence length="258" mass="29007">MSSAPTLFGQTPAAQPKPEATAGRVPRSLVDIMHDGFYLLHLLRNRAAPMDAGVFRDRIRRFLDEFEKSARRFNADPEDVFAAKYAFCAAVDEAVLGSSFSVRDAWELQPLQLVLFGEQLAGEQFFVKLEELRSQGARRVQALEVFYHCLLHGFKGKYLLEGSEKLNYLIARVGDEVAHHKGKRAQFAPHWAIPDRIRHALRSEVPIWVIASVMALMAVLGFVGLRTWLDHQTARTMSSYQGIVKLAPRAANVHITLP</sequence>
<organism evidence="4 5">
    <name type="scientific">Viridibacterium curvum</name>
    <dbReference type="NCBI Taxonomy" id="1101404"/>
    <lineage>
        <taxon>Bacteria</taxon>
        <taxon>Pseudomonadati</taxon>
        <taxon>Pseudomonadota</taxon>
        <taxon>Betaproteobacteria</taxon>
        <taxon>Rhodocyclales</taxon>
        <taxon>Rhodocyclaceae</taxon>
        <taxon>Viridibacterium</taxon>
    </lineage>
</organism>
<name>A0ABP9R8D5_9RHOO</name>
<dbReference type="PANTHER" id="PTHR38033">
    <property type="entry name" value="MEMBRANE PROTEIN-RELATED"/>
    <property type="match status" value="1"/>
</dbReference>
<feature type="region of interest" description="Disordered" evidence="1">
    <location>
        <begin position="1"/>
        <end position="22"/>
    </location>
</feature>
<keyword evidence="2" id="KW-1133">Transmembrane helix</keyword>
<dbReference type="Pfam" id="PF09850">
    <property type="entry name" value="DotU"/>
    <property type="match status" value="1"/>
</dbReference>
<keyword evidence="2" id="KW-0812">Transmembrane</keyword>
<keyword evidence="2" id="KW-0472">Membrane</keyword>
<proteinExistence type="predicted"/>